<dbReference type="SUPFAM" id="SSF51735">
    <property type="entry name" value="NAD(P)-binding Rossmann-fold domains"/>
    <property type="match status" value="1"/>
</dbReference>
<dbReference type="Gene3D" id="3.40.50.720">
    <property type="entry name" value="NAD(P)-binding Rossmann-like Domain"/>
    <property type="match status" value="1"/>
</dbReference>
<dbReference type="OrthoDB" id="1879366at2759"/>
<keyword evidence="3" id="KW-0479">Metal-binding</keyword>
<evidence type="ECO:0000259" key="6">
    <source>
        <dbReference type="Pfam" id="PF00107"/>
    </source>
</evidence>
<evidence type="ECO:0000256" key="5">
    <source>
        <dbReference type="ARBA" id="ARBA00023002"/>
    </source>
</evidence>
<dbReference type="EMBL" id="VYZG01003208">
    <property type="protein sequence ID" value="NWQ83392.1"/>
    <property type="molecule type" value="Genomic_DNA"/>
</dbReference>
<dbReference type="PANTHER" id="PTHR43161">
    <property type="entry name" value="SORBITOL DEHYDROGENASE"/>
    <property type="match status" value="1"/>
</dbReference>
<reference evidence="7 8" key="1">
    <citation type="submission" date="2019-09" db="EMBL/GenBank/DDBJ databases">
        <title>Bird 10,000 Genomes (B10K) Project - Family phase.</title>
        <authorList>
            <person name="Zhang G."/>
        </authorList>
    </citation>
    <scope>NUCLEOTIDE SEQUENCE [LARGE SCALE GENOMIC DNA]</scope>
    <source>
        <strain evidence="7">B10K-DU-021-26</strain>
        <tissue evidence="7">Mixed tissue sample</tissue>
    </source>
</reference>
<dbReference type="GO" id="GO:0003939">
    <property type="term" value="F:L-iditol 2-dehydrogenase (NAD+) activity"/>
    <property type="evidence" value="ECO:0007669"/>
    <property type="project" value="TreeGrafter"/>
</dbReference>
<dbReference type="GO" id="GO:0046872">
    <property type="term" value="F:metal ion binding"/>
    <property type="evidence" value="ECO:0007669"/>
    <property type="project" value="UniProtKB-KW"/>
</dbReference>
<keyword evidence="4" id="KW-0862">Zinc</keyword>
<feature type="non-terminal residue" evidence="7">
    <location>
        <position position="1"/>
    </location>
</feature>
<accession>A0A7K4SEG1</accession>
<dbReference type="AlphaFoldDB" id="A0A7K4SEG1"/>
<dbReference type="SUPFAM" id="SSF50129">
    <property type="entry name" value="GroES-like"/>
    <property type="match status" value="1"/>
</dbReference>
<keyword evidence="8" id="KW-1185">Reference proteome</keyword>
<dbReference type="Gene3D" id="3.90.180.10">
    <property type="entry name" value="Medium-chain alcohol dehydrogenases, catalytic domain"/>
    <property type="match status" value="1"/>
</dbReference>
<protein>
    <submittedName>
        <fullName evidence="7">DHSO dehydrogenase</fullName>
    </submittedName>
</protein>
<sequence>GDRVAIEPGVPREMDEFCKTGRYNLSPTIFFCATPPDDGNLCRYYKHNASYCYKLVAPLVSLPWARGAAAIPETWSLVPPRNALNSAHHQSPPCVLPLYPGPIGLVNVLVAKMMGAAAVVITAKEVGADFTIQVTNETPQEVASKVEALLGCMPEITVECTGVQACIQAGIYATRSGGTLVLVGLGPEMVTLPMVTAAVREVDIRGIFRYCNTWPVAIALLASQRINVKPLVTHRFPLEKALEAFETTRRGEGVKVMLKCDPTDASP</sequence>
<keyword evidence="5" id="KW-0560">Oxidoreductase</keyword>
<evidence type="ECO:0000256" key="1">
    <source>
        <dbReference type="ARBA" id="ARBA00001947"/>
    </source>
</evidence>
<dbReference type="GO" id="GO:0006062">
    <property type="term" value="P:sorbitol catabolic process"/>
    <property type="evidence" value="ECO:0007669"/>
    <property type="project" value="TreeGrafter"/>
</dbReference>
<evidence type="ECO:0000313" key="8">
    <source>
        <dbReference type="Proteomes" id="UP000530263"/>
    </source>
</evidence>
<proteinExistence type="inferred from homology"/>
<organism evidence="7 8">
    <name type="scientific">Columbina picui</name>
    <name type="common">Picui ground-dove</name>
    <dbReference type="NCBI Taxonomy" id="115618"/>
    <lineage>
        <taxon>Eukaryota</taxon>
        <taxon>Metazoa</taxon>
        <taxon>Chordata</taxon>
        <taxon>Craniata</taxon>
        <taxon>Vertebrata</taxon>
        <taxon>Euteleostomi</taxon>
        <taxon>Archelosauria</taxon>
        <taxon>Archosauria</taxon>
        <taxon>Dinosauria</taxon>
        <taxon>Saurischia</taxon>
        <taxon>Theropoda</taxon>
        <taxon>Coelurosauria</taxon>
        <taxon>Aves</taxon>
        <taxon>Neognathae</taxon>
        <taxon>Neoaves</taxon>
        <taxon>Columbimorphae</taxon>
        <taxon>Columbiformes</taxon>
        <taxon>Columbidae</taxon>
        <taxon>Columbina</taxon>
    </lineage>
</organism>
<dbReference type="InterPro" id="IPR011032">
    <property type="entry name" value="GroES-like_sf"/>
</dbReference>
<evidence type="ECO:0000256" key="2">
    <source>
        <dbReference type="ARBA" id="ARBA00008072"/>
    </source>
</evidence>
<name>A0A7K4SEG1_COLPI</name>
<dbReference type="PANTHER" id="PTHR43161:SF9">
    <property type="entry name" value="SORBITOL DEHYDROGENASE"/>
    <property type="match status" value="1"/>
</dbReference>
<dbReference type="Pfam" id="PF00107">
    <property type="entry name" value="ADH_zinc_N"/>
    <property type="match status" value="1"/>
</dbReference>
<comment type="similarity">
    <text evidence="2">Belongs to the zinc-containing alcohol dehydrogenase family.</text>
</comment>
<feature type="domain" description="Alcohol dehydrogenase-like C-terminal" evidence="6">
    <location>
        <begin position="102"/>
        <end position="222"/>
    </location>
</feature>
<evidence type="ECO:0000256" key="4">
    <source>
        <dbReference type="ARBA" id="ARBA00022833"/>
    </source>
</evidence>
<feature type="non-terminal residue" evidence="7">
    <location>
        <position position="267"/>
    </location>
</feature>
<comment type="cofactor">
    <cofactor evidence="1">
        <name>Zn(2+)</name>
        <dbReference type="ChEBI" id="CHEBI:29105"/>
    </cofactor>
</comment>
<gene>
    <name evidence="7" type="primary">Sord</name>
    <name evidence="7" type="ORF">COLPIC_R06770</name>
</gene>
<evidence type="ECO:0000256" key="3">
    <source>
        <dbReference type="ARBA" id="ARBA00022723"/>
    </source>
</evidence>
<evidence type="ECO:0000313" key="7">
    <source>
        <dbReference type="EMBL" id="NWQ83392.1"/>
    </source>
</evidence>
<dbReference type="InterPro" id="IPR013149">
    <property type="entry name" value="ADH-like_C"/>
</dbReference>
<comment type="caution">
    <text evidence="7">The sequence shown here is derived from an EMBL/GenBank/DDBJ whole genome shotgun (WGS) entry which is preliminary data.</text>
</comment>
<dbReference type="InterPro" id="IPR036291">
    <property type="entry name" value="NAD(P)-bd_dom_sf"/>
</dbReference>
<dbReference type="Proteomes" id="UP000530263">
    <property type="component" value="Unassembled WGS sequence"/>
</dbReference>